<proteinExistence type="predicted"/>
<dbReference type="EMBL" id="MNCJ02000321">
    <property type="protein sequence ID" value="KAF5800824.1"/>
    <property type="molecule type" value="Genomic_DNA"/>
</dbReference>
<evidence type="ECO:0000313" key="2">
    <source>
        <dbReference type="Proteomes" id="UP000215914"/>
    </source>
</evidence>
<dbReference type="Proteomes" id="UP000215914">
    <property type="component" value="Unassembled WGS sequence"/>
</dbReference>
<accession>A0A9K3NHW3</accession>
<reference evidence="1" key="1">
    <citation type="journal article" date="2017" name="Nature">
        <title>The sunflower genome provides insights into oil metabolism, flowering and Asterid evolution.</title>
        <authorList>
            <person name="Badouin H."/>
            <person name="Gouzy J."/>
            <person name="Grassa C.J."/>
            <person name="Murat F."/>
            <person name="Staton S.E."/>
            <person name="Cottret L."/>
            <person name="Lelandais-Briere C."/>
            <person name="Owens G.L."/>
            <person name="Carrere S."/>
            <person name="Mayjonade B."/>
            <person name="Legrand L."/>
            <person name="Gill N."/>
            <person name="Kane N.C."/>
            <person name="Bowers J.E."/>
            <person name="Hubner S."/>
            <person name="Bellec A."/>
            <person name="Berard A."/>
            <person name="Berges H."/>
            <person name="Blanchet N."/>
            <person name="Boniface M.C."/>
            <person name="Brunel D."/>
            <person name="Catrice O."/>
            <person name="Chaidir N."/>
            <person name="Claudel C."/>
            <person name="Donnadieu C."/>
            <person name="Faraut T."/>
            <person name="Fievet G."/>
            <person name="Helmstetter N."/>
            <person name="King M."/>
            <person name="Knapp S.J."/>
            <person name="Lai Z."/>
            <person name="Le Paslier M.C."/>
            <person name="Lippi Y."/>
            <person name="Lorenzon L."/>
            <person name="Mandel J.R."/>
            <person name="Marage G."/>
            <person name="Marchand G."/>
            <person name="Marquand E."/>
            <person name="Bret-Mestries E."/>
            <person name="Morien E."/>
            <person name="Nambeesan S."/>
            <person name="Nguyen T."/>
            <person name="Pegot-Espagnet P."/>
            <person name="Pouilly N."/>
            <person name="Raftis F."/>
            <person name="Sallet E."/>
            <person name="Schiex T."/>
            <person name="Thomas J."/>
            <person name="Vandecasteele C."/>
            <person name="Vares D."/>
            <person name="Vear F."/>
            <person name="Vautrin S."/>
            <person name="Crespi M."/>
            <person name="Mangin B."/>
            <person name="Burke J.M."/>
            <person name="Salse J."/>
            <person name="Munos S."/>
            <person name="Vincourt P."/>
            <person name="Rieseberg L.H."/>
            <person name="Langlade N.B."/>
        </authorList>
    </citation>
    <scope>NUCLEOTIDE SEQUENCE</scope>
    <source>
        <tissue evidence="1">Leaves</tissue>
    </source>
</reference>
<dbReference type="Gramene" id="mRNA:HanXRQr2_Chr06g0241051">
    <property type="protein sequence ID" value="mRNA:HanXRQr2_Chr06g0241051"/>
    <property type="gene ID" value="HanXRQr2_Chr06g0241051"/>
</dbReference>
<reference evidence="1" key="2">
    <citation type="submission" date="2020-06" db="EMBL/GenBank/DDBJ databases">
        <title>Helianthus annuus Genome sequencing and assembly Release 2.</title>
        <authorList>
            <person name="Gouzy J."/>
            <person name="Langlade N."/>
            <person name="Munos S."/>
        </authorList>
    </citation>
    <scope>NUCLEOTIDE SEQUENCE</scope>
    <source>
        <tissue evidence="1">Leaves</tissue>
    </source>
</reference>
<keyword evidence="2" id="KW-1185">Reference proteome</keyword>
<organism evidence="1 2">
    <name type="scientific">Helianthus annuus</name>
    <name type="common">Common sunflower</name>
    <dbReference type="NCBI Taxonomy" id="4232"/>
    <lineage>
        <taxon>Eukaryota</taxon>
        <taxon>Viridiplantae</taxon>
        <taxon>Streptophyta</taxon>
        <taxon>Embryophyta</taxon>
        <taxon>Tracheophyta</taxon>
        <taxon>Spermatophyta</taxon>
        <taxon>Magnoliopsida</taxon>
        <taxon>eudicotyledons</taxon>
        <taxon>Gunneridae</taxon>
        <taxon>Pentapetalae</taxon>
        <taxon>asterids</taxon>
        <taxon>campanulids</taxon>
        <taxon>Asterales</taxon>
        <taxon>Asteraceae</taxon>
        <taxon>Asteroideae</taxon>
        <taxon>Heliantheae alliance</taxon>
        <taxon>Heliantheae</taxon>
        <taxon>Helianthus</taxon>
    </lineage>
</organism>
<protein>
    <submittedName>
        <fullName evidence="1">Uncharacterized protein</fullName>
    </submittedName>
</protein>
<comment type="caution">
    <text evidence="1">The sequence shown here is derived from an EMBL/GenBank/DDBJ whole genome shotgun (WGS) entry which is preliminary data.</text>
</comment>
<gene>
    <name evidence="1" type="ORF">HanXRQr2_Chr06g0241051</name>
</gene>
<sequence length="83" mass="9071">MVPTAVDTRTIAHPLLKSRSIASTCVVSLSMSEIRFANDASTWACNSRIYFTLSRLSFAASSIARCLARSSSKKLSYSRCFGD</sequence>
<dbReference type="AlphaFoldDB" id="A0A9K3NHW3"/>
<name>A0A9K3NHW3_HELAN</name>
<evidence type="ECO:0000313" key="1">
    <source>
        <dbReference type="EMBL" id="KAF5800824.1"/>
    </source>
</evidence>